<comment type="subcellular location">
    <subcellularLocation>
        <location evidence="2">Cell membrane</location>
        <topology evidence="2">Multi-pass membrane protein</topology>
    </subcellularLocation>
</comment>
<dbReference type="RefSeq" id="WP_106454854.1">
    <property type="nucleotide sequence ID" value="NZ_PXOH01000001.1"/>
</dbReference>
<dbReference type="Pfam" id="PF01435">
    <property type="entry name" value="Peptidase_M48"/>
    <property type="match status" value="1"/>
</dbReference>
<dbReference type="PANTHER" id="PTHR43221">
    <property type="entry name" value="PROTEASE HTPX"/>
    <property type="match status" value="1"/>
</dbReference>
<comment type="caution">
    <text evidence="15">The sequence shown here is derived from an EMBL/GenBank/DDBJ whole genome shotgun (WGS) entry which is preliminary data.</text>
</comment>
<dbReference type="OrthoDB" id="15218at2"/>
<reference evidence="15 16" key="1">
    <citation type="submission" date="2018-03" db="EMBL/GenBank/DDBJ databases">
        <title>The ancient ancestry and fast evolution of plastids.</title>
        <authorList>
            <person name="Moore K.R."/>
            <person name="Magnabosco C."/>
            <person name="Momper L."/>
            <person name="Gold D.A."/>
            <person name="Bosak T."/>
            <person name="Fournier G.P."/>
        </authorList>
    </citation>
    <scope>NUCLEOTIDE SEQUENCE [LARGE SCALE GENOMIC DNA]</scope>
    <source>
        <strain evidence="15 16">CCALA 016</strain>
    </source>
</reference>
<dbReference type="Proteomes" id="UP000239001">
    <property type="component" value="Unassembled WGS sequence"/>
</dbReference>
<evidence type="ECO:0000256" key="3">
    <source>
        <dbReference type="ARBA" id="ARBA00022475"/>
    </source>
</evidence>
<evidence type="ECO:0000256" key="13">
    <source>
        <dbReference type="SAM" id="Phobius"/>
    </source>
</evidence>
<keyword evidence="10" id="KW-0482">Metalloprotease</keyword>
<feature type="compositionally biased region" description="Polar residues" evidence="12">
    <location>
        <begin position="9"/>
        <end position="20"/>
    </location>
</feature>
<name>A0A2T1M314_9CHRO</name>
<feature type="domain" description="Peptidase M48" evidence="14">
    <location>
        <begin position="172"/>
        <end position="372"/>
    </location>
</feature>
<accession>A0A2T1M314</accession>
<reference evidence="15 16" key="2">
    <citation type="submission" date="2018-03" db="EMBL/GenBank/DDBJ databases">
        <authorList>
            <person name="Keele B.F."/>
        </authorList>
    </citation>
    <scope>NUCLEOTIDE SEQUENCE [LARGE SCALE GENOMIC DNA]</scope>
    <source>
        <strain evidence="15 16">CCALA 016</strain>
    </source>
</reference>
<keyword evidence="7" id="KW-0378">Hydrolase</keyword>
<evidence type="ECO:0000256" key="6">
    <source>
        <dbReference type="ARBA" id="ARBA00022723"/>
    </source>
</evidence>
<evidence type="ECO:0000256" key="12">
    <source>
        <dbReference type="SAM" id="MobiDB-lite"/>
    </source>
</evidence>
<dbReference type="GO" id="GO:0046872">
    <property type="term" value="F:metal ion binding"/>
    <property type="evidence" value="ECO:0007669"/>
    <property type="project" value="UniProtKB-KW"/>
</dbReference>
<evidence type="ECO:0000313" key="16">
    <source>
        <dbReference type="Proteomes" id="UP000239001"/>
    </source>
</evidence>
<proteinExistence type="predicted"/>
<feature type="transmembrane region" description="Helical" evidence="13">
    <location>
        <begin position="650"/>
        <end position="670"/>
    </location>
</feature>
<feature type="transmembrane region" description="Helical" evidence="13">
    <location>
        <begin position="478"/>
        <end position="495"/>
    </location>
</feature>
<protein>
    <submittedName>
        <fullName evidence="15">Peptidase</fullName>
    </submittedName>
</protein>
<dbReference type="EMBL" id="PXOH01000001">
    <property type="protein sequence ID" value="PSF39231.1"/>
    <property type="molecule type" value="Genomic_DNA"/>
</dbReference>
<evidence type="ECO:0000256" key="1">
    <source>
        <dbReference type="ARBA" id="ARBA00001947"/>
    </source>
</evidence>
<sequence length="675" mass="78290">MKEKEINQNDRSVNPQTLSSSKEHQWRNAARYTGKRTMKKTSKSRLWWVLISTIIACFWTLNITFKYYVDLMNLILGKIQNFFNLETLYIPQPPASNLVTTLIILLPFCHWILDIFINQYFHVSKFTQEHLDQYPETDEMLKRFTQQYHRSPPKLKIIQTQTPLIMTYTSLPKTSRIIISNGMLKSLTDEELATIYATQLGYLLNGDLPIMSLLMTLLQTPYLIYWQIASLGDQKRFHLIKRPLAWLAAFFYGLYWLWKWPTLWLSRQRVYYGDRFAVEFTKNPNALSRALLKIAIALCEQVEQNSYTPRILESFDLLLPIDPKQVLSKGSLSPQIPLNKVLEWDYTNPYRHWLSLFTTHPLLGERLYLLEKCAQFWNLKPELELSDRLSPTIKKVNLWTTLKNLHHTLPLLLSSFVFALGFGIVLRCLFWGIGYLSAQFNFQPLVWMYRAYPLLNAWVGWLVILLIVLLIFGLSKRFPHLFTCVVLLTTAFNYLCEAADGRFNWLRARDPVFEAWVLIALSVTLIISTNRYFPSPQKFFKLDEPNLSELLSDPETLPYQGQIVSMSGRLLGHSGVGNWLGQDLILQTNSGLIRLNFVASGGWVGELLSLLPHPCQSVNQMVTVRGWFRRGSSPWIDVEQMTTERGQKILGGYQMFITLVALGCAVWGAYKILKI</sequence>
<feature type="transmembrane region" description="Helical" evidence="13">
    <location>
        <begin position="46"/>
        <end position="69"/>
    </location>
</feature>
<organism evidence="15 16">
    <name type="scientific">Aphanothece hegewaldii CCALA 016</name>
    <dbReference type="NCBI Taxonomy" id="2107694"/>
    <lineage>
        <taxon>Bacteria</taxon>
        <taxon>Bacillati</taxon>
        <taxon>Cyanobacteriota</taxon>
        <taxon>Cyanophyceae</taxon>
        <taxon>Oscillatoriophycideae</taxon>
        <taxon>Chroococcales</taxon>
        <taxon>Aphanothecaceae</taxon>
        <taxon>Aphanothece</taxon>
    </lineage>
</organism>
<keyword evidence="8" id="KW-0862">Zinc</keyword>
<evidence type="ECO:0000256" key="5">
    <source>
        <dbReference type="ARBA" id="ARBA00022692"/>
    </source>
</evidence>
<dbReference type="InterPro" id="IPR050083">
    <property type="entry name" value="HtpX_protease"/>
</dbReference>
<evidence type="ECO:0000259" key="14">
    <source>
        <dbReference type="Pfam" id="PF01435"/>
    </source>
</evidence>
<feature type="transmembrane region" description="Helical" evidence="13">
    <location>
        <begin position="240"/>
        <end position="258"/>
    </location>
</feature>
<keyword evidence="16" id="KW-1185">Reference proteome</keyword>
<evidence type="ECO:0000256" key="7">
    <source>
        <dbReference type="ARBA" id="ARBA00022801"/>
    </source>
</evidence>
<keyword evidence="6" id="KW-0479">Metal-binding</keyword>
<evidence type="ECO:0000256" key="4">
    <source>
        <dbReference type="ARBA" id="ARBA00022670"/>
    </source>
</evidence>
<dbReference type="Gene3D" id="3.30.2010.10">
    <property type="entry name" value="Metalloproteases ('zincins'), catalytic domain"/>
    <property type="match status" value="1"/>
</dbReference>
<feature type="transmembrane region" description="Helical" evidence="13">
    <location>
        <begin position="208"/>
        <end position="228"/>
    </location>
</feature>
<dbReference type="GO" id="GO:0006508">
    <property type="term" value="P:proteolysis"/>
    <property type="evidence" value="ECO:0007669"/>
    <property type="project" value="UniProtKB-KW"/>
</dbReference>
<evidence type="ECO:0000256" key="11">
    <source>
        <dbReference type="ARBA" id="ARBA00023136"/>
    </source>
</evidence>
<comment type="cofactor">
    <cofactor evidence="1">
        <name>Zn(2+)</name>
        <dbReference type="ChEBI" id="CHEBI:29105"/>
    </cofactor>
</comment>
<evidence type="ECO:0000256" key="10">
    <source>
        <dbReference type="ARBA" id="ARBA00023049"/>
    </source>
</evidence>
<evidence type="ECO:0000256" key="2">
    <source>
        <dbReference type="ARBA" id="ARBA00004651"/>
    </source>
</evidence>
<dbReference type="PANTHER" id="PTHR43221:SF1">
    <property type="entry name" value="PROTEASE HTPX"/>
    <property type="match status" value="1"/>
</dbReference>
<feature type="transmembrane region" description="Helical" evidence="13">
    <location>
        <begin position="453"/>
        <end position="471"/>
    </location>
</feature>
<keyword evidence="9 13" id="KW-1133">Transmembrane helix</keyword>
<dbReference type="AlphaFoldDB" id="A0A2T1M314"/>
<keyword evidence="5 13" id="KW-0812">Transmembrane</keyword>
<feature type="region of interest" description="Disordered" evidence="12">
    <location>
        <begin position="1"/>
        <end position="32"/>
    </location>
</feature>
<evidence type="ECO:0000256" key="8">
    <source>
        <dbReference type="ARBA" id="ARBA00022833"/>
    </source>
</evidence>
<keyword evidence="11 13" id="KW-0472">Membrane</keyword>
<feature type="transmembrane region" description="Helical" evidence="13">
    <location>
        <begin position="515"/>
        <end position="533"/>
    </location>
</feature>
<keyword evidence="4" id="KW-0645">Protease</keyword>
<evidence type="ECO:0000313" key="15">
    <source>
        <dbReference type="EMBL" id="PSF39231.1"/>
    </source>
</evidence>
<dbReference type="GO" id="GO:0005886">
    <property type="term" value="C:plasma membrane"/>
    <property type="evidence" value="ECO:0007669"/>
    <property type="project" value="UniProtKB-SubCell"/>
</dbReference>
<feature type="transmembrane region" description="Helical" evidence="13">
    <location>
        <begin position="411"/>
        <end position="433"/>
    </location>
</feature>
<gene>
    <name evidence="15" type="ORF">C7H19_00115</name>
</gene>
<dbReference type="GO" id="GO:0004222">
    <property type="term" value="F:metalloendopeptidase activity"/>
    <property type="evidence" value="ECO:0007669"/>
    <property type="project" value="InterPro"/>
</dbReference>
<evidence type="ECO:0000256" key="9">
    <source>
        <dbReference type="ARBA" id="ARBA00022989"/>
    </source>
</evidence>
<keyword evidence="3" id="KW-1003">Cell membrane</keyword>
<feature type="transmembrane region" description="Helical" evidence="13">
    <location>
        <begin position="98"/>
        <end position="117"/>
    </location>
</feature>
<dbReference type="InterPro" id="IPR001915">
    <property type="entry name" value="Peptidase_M48"/>
</dbReference>